<dbReference type="Gene3D" id="3.90.280.10">
    <property type="entry name" value="PEBP-like"/>
    <property type="match status" value="1"/>
</dbReference>
<dbReference type="InterPro" id="IPR008914">
    <property type="entry name" value="PEBP"/>
</dbReference>
<dbReference type="SUPFAM" id="SSF49777">
    <property type="entry name" value="PEBP-like"/>
    <property type="match status" value="1"/>
</dbReference>
<dbReference type="Pfam" id="PF01161">
    <property type="entry name" value="PBP"/>
    <property type="match status" value="1"/>
</dbReference>
<dbReference type="InterPro" id="IPR036610">
    <property type="entry name" value="PEBP-like_sf"/>
</dbReference>
<organism evidence="1 2">
    <name type="scientific">Anguilla anguilla</name>
    <name type="common">European freshwater eel</name>
    <name type="synonym">Muraena anguilla</name>
    <dbReference type="NCBI Taxonomy" id="7936"/>
    <lineage>
        <taxon>Eukaryota</taxon>
        <taxon>Metazoa</taxon>
        <taxon>Chordata</taxon>
        <taxon>Craniata</taxon>
        <taxon>Vertebrata</taxon>
        <taxon>Euteleostomi</taxon>
        <taxon>Actinopterygii</taxon>
        <taxon>Neopterygii</taxon>
        <taxon>Teleostei</taxon>
        <taxon>Anguilliformes</taxon>
        <taxon>Anguillidae</taxon>
        <taxon>Anguilla</taxon>
    </lineage>
</organism>
<proteinExistence type="predicted"/>
<dbReference type="EMBL" id="JAFIRN010000010">
    <property type="protein sequence ID" value="KAG5840555.1"/>
    <property type="molecule type" value="Genomic_DNA"/>
</dbReference>
<evidence type="ECO:0000313" key="2">
    <source>
        <dbReference type="Proteomes" id="UP001044222"/>
    </source>
</evidence>
<evidence type="ECO:0000313" key="1">
    <source>
        <dbReference type="EMBL" id="KAG5840555.1"/>
    </source>
</evidence>
<keyword evidence="2" id="KW-1185">Reference proteome</keyword>
<dbReference type="CDD" id="cd00866">
    <property type="entry name" value="PEBP_euk"/>
    <property type="match status" value="1"/>
</dbReference>
<reference evidence="1" key="1">
    <citation type="submission" date="2021-01" db="EMBL/GenBank/DDBJ databases">
        <title>A chromosome-scale assembly of European eel, Anguilla anguilla.</title>
        <authorList>
            <person name="Henkel C."/>
            <person name="Jong-Raadsen S.A."/>
            <person name="Dufour S."/>
            <person name="Weltzien F.-A."/>
            <person name="Palstra A.P."/>
            <person name="Pelster B."/>
            <person name="Spaink H.P."/>
            <person name="Van Den Thillart G.E."/>
            <person name="Jansen H."/>
            <person name="Zahm M."/>
            <person name="Klopp C."/>
            <person name="Cedric C."/>
            <person name="Louis A."/>
            <person name="Berthelot C."/>
            <person name="Parey E."/>
            <person name="Roest Crollius H."/>
            <person name="Montfort J."/>
            <person name="Robinson-Rechavi M."/>
            <person name="Bucao C."/>
            <person name="Bouchez O."/>
            <person name="Gislard M."/>
            <person name="Lluch J."/>
            <person name="Milhes M."/>
            <person name="Lampietro C."/>
            <person name="Lopez Roques C."/>
            <person name="Donnadieu C."/>
            <person name="Braasch I."/>
            <person name="Desvignes T."/>
            <person name="Postlethwait J."/>
            <person name="Bobe J."/>
            <person name="Guiguen Y."/>
            <person name="Dirks R."/>
        </authorList>
    </citation>
    <scope>NUCLEOTIDE SEQUENCE</scope>
    <source>
        <strain evidence="1">Tag_6206</strain>
        <tissue evidence="1">Liver</tissue>
    </source>
</reference>
<dbReference type="InterPro" id="IPR035810">
    <property type="entry name" value="PEBP_euk"/>
</dbReference>
<dbReference type="PANTHER" id="PTHR11362">
    <property type="entry name" value="PHOSPHATIDYLETHANOLAMINE-BINDING PROTEIN"/>
    <property type="match status" value="1"/>
</dbReference>
<name>A0A9D3RRW2_ANGAN</name>
<sequence>MDKYFAKFSSFLRSRRKQGGDMKRLDIFLLCATVSLYKPHEVCGGDCVAETLSEVDASFCHGGLEVIYPDLKISPCSIIPRGQSLRDKMTGEWGPPQVRLTNAEEGKRYALMMVDPDAPSRSSPTLGHWRHWLVADIAGSDLKKGDLKGLVLSEYRRPTPPRSTGLHRYQFMLFEQPADKTLSLSQEESSSLGNWDPQAFIQRFGLGRPLASVQFLTQNPKD</sequence>
<protein>
    <recommendedName>
        <fullName evidence="3">Phosphatidylethanolamine-binding protein 4</fullName>
    </recommendedName>
</protein>
<comment type="caution">
    <text evidence="1">The sequence shown here is derived from an EMBL/GenBank/DDBJ whole genome shotgun (WGS) entry which is preliminary data.</text>
</comment>
<gene>
    <name evidence="1" type="ORF">ANANG_G00190020</name>
</gene>
<dbReference type="AlphaFoldDB" id="A0A9D3RRW2"/>
<dbReference type="Proteomes" id="UP001044222">
    <property type="component" value="Chromosome 10"/>
</dbReference>
<accession>A0A9D3RRW2</accession>
<dbReference type="PANTHER" id="PTHR11362:SF82">
    <property type="entry name" value="PHOSPHATIDYLETHANOLAMINE-BINDING PROTEIN 4"/>
    <property type="match status" value="1"/>
</dbReference>
<evidence type="ECO:0008006" key="3">
    <source>
        <dbReference type="Google" id="ProtNLM"/>
    </source>
</evidence>